<dbReference type="PANTHER" id="PTHR36091">
    <property type="entry name" value="ALTERED INHERITANCE OF MITOCHONDRIA PROTEIN 9, MITOCHONDRIAL"/>
    <property type="match status" value="1"/>
</dbReference>
<comment type="subcellular location">
    <subcellularLocation>
        <location evidence="1">Mitochondrion</location>
    </subcellularLocation>
</comment>
<feature type="domain" description="Aminoglycoside phosphotransferase" evidence="8">
    <location>
        <begin position="135"/>
        <end position="269"/>
    </location>
</feature>
<dbReference type="OrthoDB" id="2968323at2759"/>
<evidence type="ECO:0000256" key="7">
    <source>
        <dbReference type="SAM" id="Coils"/>
    </source>
</evidence>
<dbReference type="Pfam" id="PF01636">
    <property type="entry name" value="APH"/>
    <property type="match status" value="1"/>
</dbReference>
<organism evidence="9">
    <name type="scientific">Cyberlindnera fabianii</name>
    <name type="common">Yeast</name>
    <name type="synonym">Hansenula fabianii</name>
    <dbReference type="NCBI Taxonomy" id="36022"/>
    <lineage>
        <taxon>Eukaryota</taxon>
        <taxon>Fungi</taxon>
        <taxon>Dikarya</taxon>
        <taxon>Ascomycota</taxon>
        <taxon>Saccharomycotina</taxon>
        <taxon>Saccharomycetes</taxon>
        <taxon>Phaffomycetales</taxon>
        <taxon>Phaffomycetaceae</taxon>
        <taxon>Cyberlindnera</taxon>
    </lineage>
</organism>
<reference evidence="10" key="3">
    <citation type="submission" date="2017-01" db="EMBL/GenBank/DDBJ databases">
        <authorList>
            <person name="Mah S.A."/>
            <person name="Swanson W.J."/>
            <person name="Moy G.W."/>
            <person name="Vacquier V.D."/>
        </authorList>
    </citation>
    <scope>NUCLEOTIDE SEQUENCE [LARGE SCALE GENOMIC DNA]</scope>
    <source>
        <strain evidence="10">65</strain>
    </source>
</reference>
<dbReference type="InterPro" id="IPR002575">
    <property type="entry name" value="Aminoglycoside_PTrfase"/>
</dbReference>
<dbReference type="VEuPathDB" id="FungiDB:BON22_4089"/>
<dbReference type="AlphaFoldDB" id="A0A061ALK1"/>
<evidence type="ECO:0000256" key="1">
    <source>
        <dbReference type="ARBA" id="ARBA00004173"/>
    </source>
</evidence>
<dbReference type="InterPro" id="IPR011009">
    <property type="entry name" value="Kinase-like_dom_sf"/>
</dbReference>
<dbReference type="PANTHER" id="PTHR36091:SF1">
    <property type="entry name" value="ALTERED INHERITANCE OF MITOCHONDRIA PROTEIN 9, MITOCHONDRIAL"/>
    <property type="match status" value="1"/>
</dbReference>
<proteinExistence type="inferred from homology"/>
<reference evidence="11" key="2">
    <citation type="journal article" date="2017" name="Genome Announc.">
        <title>Genome sequences of Cyberlindnera fabianii 65, Pichia kudriavzevii 129, and Saccharomyces cerevisiae 131 isolated from fermented masau fruits in Zimbabwe.</title>
        <authorList>
            <person name="van Rijswijck I.M.H."/>
            <person name="Derks M.F.L."/>
            <person name="Abee T."/>
            <person name="de Ridder D."/>
            <person name="Smid E.J."/>
        </authorList>
    </citation>
    <scope>NUCLEOTIDE SEQUENCE [LARGE SCALE GENOMIC DNA]</scope>
    <source>
        <strain evidence="11">65</strain>
    </source>
</reference>
<evidence type="ECO:0000256" key="2">
    <source>
        <dbReference type="ARBA" id="ARBA00005543"/>
    </source>
</evidence>
<gene>
    <name evidence="10" type="ORF">BON22_4089</name>
    <name evidence="9" type="ORF">CYFA0S_02e01530g</name>
</gene>
<evidence type="ECO:0000313" key="9">
    <source>
        <dbReference type="EMBL" id="CDR38425.1"/>
    </source>
</evidence>
<name>A0A061ALK1_CYBFA</name>
<keyword evidence="7" id="KW-0175">Coiled coil</keyword>
<evidence type="ECO:0000313" key="11">
    <source>
        <dbReference type="Proteomes" id="UP000189513"/>
    </source>
</evidence>
<dbReference type="STRING" id="36022.A0A061ALK1"/>
<sequence>MFSISKLVAPQLLRASVRAPRIARLTRSISNDPKEVFTDLSNEGDAARDVIFKYTWGTWLKNDEAEKRKRYTKFSLTGLQSVLKDLYEQGRTETEGVVPPKASDKNYTSFPHNLSVSSTGSLNPGEDMHIKQLVSIHEGKHNRIYKVETNAGKDFVLRIPYPIDTEYAITKRIQSEVATMDFADLKLKINVPKVYAYASDKSNPLNSPFILMELIEGDTLMKQWAPMTPRTDPKHKDIIRLVVDPLSDLQAKLAEVEFNQFGSLYFTADARDKSGLKEPYEGETEEALKGRWYIGESTERVFWRNKPLLRKNQFQPLVGPWDAGKPLDIVKSVADIELENARTKLALVEADAAGVKESKEELKQQIETFTNLETLAPVMMDTKSESVKNVDALFAPRLAHTDLDPLNVLICKKTGEHVFLDFESATIKPLIFQSTPRFVAFEDSPKVYEFEIDEEKYKAMDEAEKYYYDFAIARTRNEVIWDLNLGNTFTKLGSEGSPVFKRLRAPYIAAIERRTANETALIDRRIYELMLQWKQFAEHKFVTVQEFPVPLEEKKFERHGKELEKYYDELSTVPFAVTGGWVPQDLFDSLYSQGVIKKLDNGDYEVVQEPAAGSAPDS</sequence>
<dbReference type="EMBL" id="MPUK01000008">
    <property type="protein sequence ID" value="ONH66230.1"/>
    <property type="molecule type" value="Genomic_DNA"/>
</dbReference>
<protein>
    <recommendedName>
        <fullName evidence="3">Altered inheritance of mitochondria protein 9, mitochondrial</fullName>
    </recommendedName>
    <alternativeName>
        <fullName evidence="6">Found in mitochondrial proteome protein 29</fullName>
    </alternativeName>
</protein>
<keyword evidence="5" id="KW-0496">Mitochondrion</keyword>
<comment type="similarity">
    <text evidence="2">Belongs to the AIM9 family.</text>
</comment>
<evidence type="ECO:0000256" key="4">
    <source>
        <dbReference type="ARBA" id="ARBA00022946"/>
    </source>
</evidence>
<keyword evidence="4" id="KW-0809">Transit peptide</keyword>
<dbReference type="SUPFAM" id="SSF56112">
    <property type="entry name" value="Protein kinase-like (PK-like)"/>
    <property type="match status" value="1"/>
</dbReference>
<dbReference type="Proteomes" id="UP000189513">
    <property type="component" value="Unassembled WGS sequence"/>
</dbReference>
<dbReference type="OMA" id="GWIPQDM"/>
<dbReference type="InterPro" id="IPR051035">
    <property type="entry name" value="Mito_inheritance_9"/>
</dbReference>
<dbReference type="Gene3D" id="3.30.200.20">
    <property type="entry name" value="Phosphorylase Kinase, domain 1"/>
    <property type="match status" value="1"/>
</dbReference>
<evidence type="ECO:0000256" key="6">
    <source>
        <dbReference type="ARBA" id="ARBA00031849"/>
    </source>
</evidence>
<reference evidence="9" key="1">
    <citation type="journal article" date="2014" name="Genome Announc.">
        <title>Genome sequence of the yeast Cyberlindnera fabianii (Hansenula fabianii).</title>
        <authorList>
            <person name="Freel K.C."/>
            <person name="Sarilar V."/>
            <person name="Neuveglise C."/>
            <person name="Devillers H."/>
            <person name="Friedrich A."/>
            <person name="Schacherer J."/>
        </authorList>
    </citation>
    <scope>NUCLEOTIDE SEQUENCE</scope>
    <source>
        <strain evidence="9">YJS4271</strain>
    </source>
</reference>
<keyword evidence="11" id="KW-1185">Reference proteome</keyword>
<evidence type="ECO:0000256" key="3">
    <source>
        <dbReference type="ARBA" id="ARBA00016197"/>
    </source>
</evidence>
<evidence type="ECO:0000313" key="10">
    <source>
        <dbReference type="EMBL" id="ONH66230.1"/>
    </source>
</evidence>
<evidence type="ECO:0000256" key="5">
    <source>
        <dbReference type="ARBA" id="ARBA00023128"/>
    </source>
</evidence>
<accession>A0A061ALK1</accession>
<evidence type="ECO:0000259" key="8">
    <source>
        <dbReference type="Pfam" id="PF01636"/>
    </source>
</evidence>
<dbReference type="GO" id="GO:0005739">
    <property type="term" value="C:mitochondrion"/>
    <property type="evidence" value="ECO:0007669"/>
    <property type="project" value="UniProtKB-SubCell"/>
</dbReference>
<feature type="coiled-coil region" evidence="7">
    <location>
        <begin position="345"/>
        <end position="375"/>
    </location>
</feature>
<dbReference type="EMBL" id="LK052887">
    <property type="protein sequence ID" value="CDR38425.1"/>
    <property type="molecule type" value="Genomic_DNA"/>
</dbReference>